<feature type="domain" description="Purple acid phosphatase N-terminal" evidence="8">
    <location>
        <begin position="86"/>
        <end position="178"/>
    </location>
</feature>
<dbReference type="EC" id="3.1.3.2" evidence="4"/>
<dbReference type="Pfam" id="PF00149">
    <property type="entry name" value="Metallophos"/>
    <property type="match status" value="1"/>
</dbReference>
<feature type="domain" description="Purple acid phosphatase C-terminal" evidence="7">
    <location>
        <begin position="541"/>
        <end position="602"/>
    </location>
</feature>
<evidence type="ECO:0000256" key="3">
    <source>
        <dbReference type="ARBA" id="ARBA00023180"/>
    </source>
</evidence>
<protein>
    <recommendedName>
        <fullName evidence="4">Purple acid phosphatase</fullName>
        <ecNumber evidence="4">3.1.3.2</ecNumber>
    </recommendedName>
</protein>
<evidence type="ECO:0000259" key="6">
    <source>
        <dbReference type="Pfam" id="PF00149"/>
    </source>
</evidence>
<dbReference type="Gene3D" id="3.60.21.10">
    <property type="match status" value="1"/>
</dbReference>
<sequence length="798" mass="84431">MKSITTSGLVGAFLAVTAAAAPTVEERDVDTAYPYTGPDVPIGDWVDQTVNGNGKGFPRLVEKPAVQPKSSNPTNNVNVISLAWVPGGVNIHYQTPFGLGEAPSVQWGTSSASLTKTAIGSSHSYDRTPPCSAIAAVTQCSQYFHEVQISGLKPSTTYYYQIPAANGTTESDVLSFTTAAEAGDKKSFSVAVVNDMGYTNAKGTHEQLLKLVNSGTAFTWHGGDISYADDWYSGILPCEDDWPVCYNGSSTELPGPAPVPDEYKDAPLPKGEVANQGGPQGGDMSVIYESNWDLWQQWMSDVTMKAPYMVLPGNHEATCAEFDGGNNTLTAYLNDDKSNSTAAKSGLTYYSCPPSQRNFTAFQHRFRMPGEETGGVGNFWYSFDYGLAHFVSIDGETDYPNSPEWSFARDLAGKKGDHVTPKDTFVTDSGPFGKVDGDLKDNKAYEQWNWLNKDLAAVDRTKTPWVFVMSHRPLYSSEVSKYQLAMRAAWEDLMLEHGVDAYIAGHIHWYERLLPLGRNGTIDVDSIKDNSTYLVNNGKSITHLTNGAAGNIESHSTPQGNPILNFTQVLDYVHFGLGKLTVVNETVATWDYVVGDTGDIRDHLTLIKPTGASTGSHDHSGPSSSNSTSSSSTSTSSSSSSDSTASSSEEECTLTTQASAAREGVTTTTEVVTAYTTWCPAGAVVTAGSHTYTVTEATSLTITDCPCTLTHTLPAPAASTWTPAGNSTGTIGSPSGNGTATAGSSGNGGGQQGSGSQGGVPQGSGVSTGTQAAPTTAAASRFSIGGLLAVSFIAMWLL</sequence>
<dbReference type="SUPFAM" id="SSF56300">
    <property type="entry name" value="Metallo-dependent phosphatases"/>
    <property type="match status" value="1"/>
</dbReference>
<feature type="chain" id="PRO_5041486438" description="Purple acid phosphatase" evidence="4">
    <location>
        <begin position="21"/>
        <end position="798"/>
    </location>
</feature>
<dbReference type="GO" id="GO:0003993">
    <property type="term" value="F:acid phosphatase activity"/>
    <property type="evidence" value="ECO:0007669"/>
    <property type="project" value="UniProtKB-EC"/>
</dbReference>
<comment type="catalytic activity">
    <reaction evidence="4">
        <text>a phosphate monoester + H2O = an alcohol + phosphate</text>
        <dbReference type="Rhea" id="RHEA:15017"/>
        <dbReference type="ChEBI" id="CHEBI:15377"/>
        <dbReference type="ChEBI" id="CHEBI:30879"/>
        <dbReference type="ChEBI" id="CHEBI:43474"/>
        <dbReference type="ChEBI" id="CHEBI:67140"/>
        <dbReference type="EC" id="3.1.3.2"/>
    </reaction>
</comment>
<dbReference type="Pfam" id="PF14008">
    <property type="entry name" value="Metallophos_C"/>
    <property type="match status" value="1"/>
</dbReference>
<feature type="region of interest" description="Disordered" evidence="5">
    <location>
        <begin position="608"/>
        <end position="666"/>
    </location>
</feature>
<comment type="similarity">
    <text evidence="4">Belongs to the metallophosphoesterase superfamily. Purple acid phosphatase family.</text>
</comment>
<dbReference type="PANTHER" id="PTHR22953:SF153">
    <property type="entry name" value="PURPLE ACID PHOSPHATASE"/>
    <property type="match status" value="1"/>
</dbReference>
<feature type="compositionally biased region" description="Low complexity" evidence="5">
    <location>
        <begin position="621"/>
        <end position="647"/>
    </location>
</feature>
<evidence type="ECO:0000256" key="2">
    <source>
        <dbReference type="ARBA" id="ARBA00022801"/>
    </source>
</evidence>
<dbReference type="InterPro" id="IPR025733">
    <property type="entry name" value="PAPs_C"/>
</dbReference>
<dbReference type="Proteomes" id="UP001175261">
    <property type="component" value="Unassembled WGS sequence"/>
</dbReference>
<feature type="compositionally biased region" description="Gly residues" evidence="5">
    <location>
        <begin position="745"/>
        <end position="762"/>
    </location>
</feature>
<keyword evidence="10" id="KW-1185">Reference proteome</keyword>
<dbReference type="AlphaFoldDB" id="A0AA39GGL2"/>
<evidence type="ECO:0000313" key="9">
    <source>
        <dbReference type="EMBL" id="KAK0386965.1"/>
    </source>
</evidence>
<dbReference type="InterPro" id="IPR015914">
    <property type="entry name" value="PAPs_N"/>
</dbReference>
<keyword evidence="2 4" id="KW-0378">Hydrolase</keyword>
<name>A0AA39GGL2_SARSR</name>
<evidence type="ECO:0000259" key="7">
    <source>
        <dbReference type="Pfam" id="PF14008"/>
    </source>
</evidence>
<dbReference type="EMBL" id="JAPDFR010000004">
    <property type="protein sequence ID" value="KAK0386965.1"/>
    <property type="molecule type" value="Genomic_DNA"/>
</dbReference>
<dbReference type="Pfam" id="PF16656">
    <property type="entry name" value="Pur_ac_phosph_N"/>
    <property type="match status" value="1"/>
</dbReference>
<dbReference type="SUPFAM" id="SSF49363">
    <property type="entry name" value="Purple acid phosphatase, N-terminal domain"/>
    <property type="match status" value="1"/>
</dbReference>
<feature type="compositionally biased region" description="Low complexity" evidence="5">
    <location>
        <begin position="763"/>
        <end position="772"/>
    </location>
</feature>
<dbReference type="InterPro" id="IPR029052">
    <property type="entry name" value="Metallo-depent_PP-like"/>
</dbReference>
<gene>
    <name evidence="9" type="ORF">NLU13_5278</name>
</gene>
<evidence type="ECO:0000313" key="10">
    <source>
        <dbReference type="Proteomes" id="UP001175261"/>
    </source>
</evidence>
<keyword evidence="3" id="KW-0325">Glycoprotein</keyword>
<organism evidence="9 10">
    <name type="scientific">Sarocladium strictum</name>
    <name type="common">Black bundle disease fungus</name>
    <name type="synonym">Acremonium strictum</name>
    <dbReference type="NCBI Taxonomy" id="5046"/>
    <lineage>
        <taxon>Eukaryota</taxon>
        <taxon>Fungi</taxon>
        <taxon>Dikarya</taxon>
        <taxon>Ascomycota</taxon>
        <taxon>Pezizomycotina</taxon>
        <taxon>Sordariomycetes</taxon>
        <taxon>Hypocreomycetidae</taxon>
        <taxon>Hypocreales</taxon>
        <taxon>Sarocladiaceae</taxon>
        <taxon>Sarocladium</taxon>
    </lineage>
</organism>
<dbReference type="InterPro" id="IPR041792">
    <property type="entry name" value="MPP_PAP"/>
</dbReference>
<feature type="compositionally biased region" description="Polar residues" evidence="5">
    <location>
        <begin position="719"/>
        <end position="731"/>
    </location>
</feature>
<dbReference type="PANTHER" id="PTHR22953">
    <property type="entry name" value="ACID PHOSPHATASE RELATED"/>
    <property type="match status" value="1"/>
</dbReference>
<feature type="compositionally biased region" description="Low complexity" evidence="5">
    <location>
        <begin position="732"/>
        <end position="744"/>
    </location>
</feature>
<keyword evidence="1 4" id="KW-0732">Signal</keyword>
<reference evidence="9" key="1">
    <citation type="submission" date="2022-10" db="EMBL/GenBank/DDBJ databases">
        <title>Determination and structural analysis of whole genome sequence of Sarocladium strictum F4-1.</title>
        <authorList>
            <person name="Hu L."/>
            <person name="Jiang Y."/>
        </authorList>
    </citation>
    <scope>NUCLEOTIDE SEQUENCE</scope>
    <source>
        <strain evidence="9">F4-1</strain>
    </source>
</reference>
<evidence type="ECO:0000259" key="8">
    <source>
        <dbReference type="Pfam" id="PF16656"/>
    </source>
</evidence>
<evidence type="ECO:0000256" key="4">
    <source>
        <dbReference type="RuleBase" id="RU361203"/>
    </source>
</evidence>
<dbReference type="InterPro" id="IPR039331">
    <property type="entry name" value="PAPs-like"/>
</dbReference>
<evidence type="ECO:0000256" key="1">
    <source>
        <dbReference type="ARBA" id="ARBA00022729"/>
    </source>
</evidence>
<dbReference type="InterPro" id="IPR008963">
    <property type="entry name" value="Purple_acid_Pase-like_N"/>
</dbReference>
<dbReference type="InterPro" id="IPR004843">
    <property type="entry name" value="Calcineurin-like_PHP"/>
</dbReference>
<evidence type="ECO:0000256" key="5">
    <source>
        <dbReference type="SAM" id="MobiDB-lite"/>
    </source>
</evidence>
<dbReference type="GO" id="GO:0046872">
    <property type="term" value="F:metal ion binding"/>
    <property type="evidence" value="ECO:0007669"/>
    <property type="project" value="InterPro"/>
</dbReference>
<feature type="signal peptide" evidence="4">
    <location>
        <begin position="1"/>
        <end position="20"/>
    </location>
</feature>
<feature type="domain" description="Calcineurin-like phosphoesterase" evidence="6">
    <location>
        <begin position="282"/>
        <end position="510"/>
    </location>
</feature>
<proteinExistence type="inferred from homology"/>
<comment type="caution">
    <text evidence="9">The sequence shown here is derived from an EMBL/GenBank/DDBJ whole genome shotgun (WGS) entry which is preliminary data.</text>
</comment>
<dbReference type="Gene3D" id="2.60.40.380">
    <property type="entry name" value="Purple acid phosphatase-like, N-terminal"/>
    <property type="match status" value="1"/>
</dbReference>
<accession>A0AA39GGL2</accession>
<feature type="region of interest" description="Disordered" evidence="5">
    <location>
        <begin position="716"/>
        <end position="772"/>
    </location>
</feature>
<dbReference type="CDD" id="cd00839">
    <property type="entry name" value="MPP_PAPs"/>
    <property type="match status" value="1"/>
</dbReference>